<evidence type="ECO:0000256" key="1">
    <source>
        <dbReference type="ARBA" id="ARBA00004724"/>
    </source>
</evidence>
<dbReference type="UniPathway" id="UPA00241"/>
<feature type="domain" description="Ketopantoate reductase C-terminal" evidence="10">
    <location>
        <begin position="173"/>
        <end position="296"/>
    </location>
</feature>
<dbReference type="GO" id="GO:0005737">
    <property type="term" value="C:cytoplasm"/>
    <property type="evidence" value="ECO:0007669"/>
    <property type="project" value="TreeGrafter"/>
</dbReference>
<comment type="function">
    <text evidence="8">Catalyzes the NADPH-dependent reduction of ketopantoate into pantoic acid.</text>
</comment>
<dbReference type="GO" id="GO:0015937">
    <property type="term" value="P:coenzyme A biosynthetic process"/>
    <property type="evidence" value="ECO:0007669"/>
    <property type="project" value="UniProtKB-UniPathway"/>
</dbReference>
<dbReference type="KEGG" id="mhz:Metho_1843"/>
<comment type="pathway">
    <text evidence="1 8">Cofactor biosynthesis; coenzyme A biosynthesis.</text>
</comment>
<dbReference type="AlphaFoldDB" id="L0L0V9"/>
<name>L0L0V9_METHD</name>
<evidence type="ECO:0000259" key="9">
    <source>
        <dbReference type="Pfam" id="PF02558"/>
    </source>
</evidence>
<dbReference type="InterPro" id="IPR013752">
    <property type="entry name" value="KPA_reductase"/>
</dbReference>
<gene>
    <name evidence="11" type="ordered locus">Metho_1843</name>
</gene>
<dbReference type="NCBIfam" id="TIGR00745">
    <property type="entry name" value="apbA_panE"/>
    <property type="match status" value="1"/>
</dbReference>
<evidence type="ECO:0000256" key="2">
    <source>
        <dbReference type="ARBA" id="ARBA00007870"/>
    </source>
</evidence>
<comment type="catalytic activity">
    <reaction evidence="6">
        <text>(R)-pantoate + NADP(+) = 2-dehydropantoate + NADPH + H(+)</text>
        <dbReference type="Rhea" id="RHEA:16233"/>
        <dbReference type="ChEBI" id="CHEBI:11561"/>
        <dbReference type="ChEBI" id="CHEBI:15378"/>
        <dbReference type="ChEBI" id="CHEBI:15980"/>
        <dbReference type="ChEBI" id="CHEBI:57783"/>
        <dbReference type="ChEBI" id="CHEBI:58349"/>
        <dbReference type="EC" id="1.1.1.169"/>
    </reaction>
    <physiologicalReaction direction="right-to-left" evidence="6">
        <dbReference type="Rhea" id="RHEA:16235"/>
    </physiologicalReaction>
</comment>
<dbReference type="EC" id="1.1.1.169" evidence="8"/>
<keyword evidence="4 8" id="KW-0173">Coenzyme A biosynthesis</keyword>
<dbReference type="Gene3D" id="3.40.50.720">
    <property type="entry name" value="NAD(P)-binding Rossmann-like Domain"/>
    <property type="match status" value="1"/>
</dbReference>
<dbReference type="Gene3D" id="1.10.1040.10">
    <property type="entry name" value="N-(1-d-carboxylethyl)-l-norvaline Dehydrogenase, domain 2"/>
    <property type="match status" value="1"/>
</dbReference>
<dbReference type="InterPro" id="IPR051402">
    <property type="entry name" value="KPR-Related"/>
</dbReference>
<evidence type="ECO:0000256" key="5">
    <source>
        <dbReference type="ARBA" id="ARBA00023002"/>
    </source>
</evidence>
<dbReference type="HOGENOM" id="CLU_031468_0_0_2"/>
<dbReference type="PANTHER" id="PTHR21708:SF26">
    <property type="entry name" value="2-DEHYDROPANTOATE 2-REDUCTASE"/>
    <property type="match status" value="1"/>
</dbReference>
<comment type="similarity">
    <text evidence="2 8">Belongs to the ketopantoate reductase family.</text>
</comment>
<dbReference type="Pfam" id="PF08546">
    <property type="entry name" value="ApbA_C"/>
    <property type="match status" value="1"/>
</dbReference>
<dbReference type="Pfam" id="PF02558">
    <property type="entry name" value="ApbA"/>
    <property type="match status" value="1"/>
</dbReference>
<proteinExistence type="inferred from homology"/>
<feature type="domain" description="Ketopantoate reductase N-terminal" evidence="9">
    <location>
        <begin position="3"/>
        <end position="147"/>
    </location>
</feature>
<evidence type="ECO:0000256" key="4">
    <source>
        <dbReference type="ARBA" id="ARBA00022993"/>
    </source>
</evidence>
<dbReference type="RefSeq" id="WP_015325188.1">
    <property type="nucleotide sequence ID" value="NC_019977.1"/>
</dbReference>
<evidence type="ECO:0000313" key="12">
    <source>
        <dbReference type="Proteomes" id="UP000010866"/>
    </source>
</evidence>
<dbReference type="InterPro" id="IPR013332">
    <property type="entry name" value="KPR_N"/>
</dbReference>
<dbReference type="InterPro" id="IPR036291">
    <property type="entry name" value="NAD(P)-bd_dom_sf"/>
</dbReference>
<dbReference type="STRING" id="867904.Metho_1843"/>
<evidence type="ECO:0000313" key="11">
    <source>
        <dbReference type="EMBL" id="AGB50023.1"/>
    </source>
</evidence>
<dbReference type="EMBL" id="CP003362">
    <property type="protein sequence ID" value="AGB50023.1"/>
    <property type="molecule type" value="Genomic_DNA"/>
</dbReference>
<dbReference type="GeneID" id="14406356"/>
<dbReference type="InterPro" id="IPR008927">
    <property type="entry name" value="6-PGluconate_DH-like_C_sf"/>
</dbReference>
<evidence type="ECO:0000256" key="6">
    <source>
        <dbReference type="ARBA" id="ARBA00047506"/>
    </source>
</evidence>
<accession>L0L0V9</accession>
<keyword evidence="5 8" id="KW-0560">Oxidoreductase</keyword>
<evidence type="ECO:0000256" key="3">
    <source>
        <dbReference type="ARBA" id="ARBA00022857"/>
    </source>
</evidence>
<keyword evidence="3 8" id="KW-0521">NADP</keyword>
<dbReference type="SUPFAM" id="SSF48179">
    <property type="entry name" value="6-phosphogluconate dehydrogenase C-terminal domain-like"/>
    <property type="match status" value="1"/>
</dbReference>
<dbReference type="OrthoDB" id="201845at2157"/>
<evidence type="ECO:0000256" key="8">
    <source>
        <dbReference type="RuleBase" id="RU362068"/>
    </source>
</evidence>
<dbReference type="SUPFAM" id="SSF51735">
    <property type="entry name" value="NAD(P)-binding Rossmann-fold domains"/>
    <property type="match status" value="1"/>
</dbReference>
<protein>
    <recommendedName>
        <fullName evidence="8">2-dehydropantoate 2-reductase</fullName>
        <ecNumber evidence="8">1.1.1.169</ecNumber>
    </recommendedName>
    <alternativeName>
        <fullName evidence="8">Ketopantoate reductase</fullName>
    </alternativeName>
</protein>
<dbReference type="PANTHER" id="PTHR21708">
    <property type="entry name" value="PROBABLE 2-DEHYDROPANTOATE 2-REDUCTASE"/>
    <property type="match status" value="1"/>
</dbReference>
<reference evidence="11 12" key="1">
    <citation type="submission" date="2012-02" db="EMBL/GenBank/DDBJ databases">
        <title>Complete sequence of chromosome of Methanomethylovorans hollandica DSM 15978.</title>
        <authorList>
            <person name="Lucas S."/>
            <person name="Copeland A."/>
            <person name="Lapidus A."/>
            <person name="Glavina del Rio T."/>
            <person name="Dalin E."/>
            <person name="Tice H."/>
            <person name="Bruce D."/>
            <person name="Goodwin L."/>
            <person name="Pitluck S."/>
            <person name="Peters L."/>
            <person name="Mikhailova N."/>
            <person name="Held B."/>
            <person name="Kyrpides N."/>
            <person name="Mavromatis K."/>
            <person name="Ivanova N."/>
            <person name="Brettin T."/>
            <person name="Detter J.C."/>
            <person name="Han C."/>
            <person name="Larimer F."/>
            <person name="Land M."/>
            <person name="Hauser L."/>
            <person name="Markowitz V."/>
            <person name="Cheng J.-F."/>
            <person name="Hugenholtz P."/>
            <person name="Woyke T."/>
            <person name="Wu D."/>
            <person name="Spring S."/>
            <person name="Schroeder M."/>
            <person name="Brambilla E."/>
            <person name="Klenk H.-P."/>
            <person name="Eisen J.A."/>
        </authorList>
    </citation>
    <scope>NUCLEOTIDE SEQUENCE [LARGE SCALE GENOMIC DNA]</scope>
    <source>
        <strain evidence="12">DSM 15978 / NBRC 107637 / DMS1</strain>
    </source>
</reference>
<organism evidence="11 12">
    <name type="scientific">Methanomethylovorans hollandica (strain DSM 15978 / NBRC 107637 / DMS1)</name>
    <dbReference type="NCBI Taxonomy" id="867904"/>
    <lineage>
        <taxon>Archaea</taxon>
        <taxon>Methanobacteriati</taxon>
        <taxon>Methanobacteriota</taxon>
        <taxon>Stenosarchaea group</taxon>
        <taxon>Methanomicrobia</taxon>
        <taxon>Methanosarcinales</taxon>
        <taxon>Methanosarcinaceae</taxon>
        <taxon>Methanomethylovorans</taxon>
    </lineage>
</organism>
<dbReference type="Proteomes" id="UP000010866">
    <property type="component" value="Chromosome"/>
</dbReference>
<sequence length="308" mass="34012" precursor="true">MNILILGAGAVGLSIAARLSRVSDVYAVCRHKHAEIIKTDGFRMTGIWGEETSFFSCGEDIPKNRDFDYIFISSKSTATRSICEQFADIIKGREVISLQNGIGNEEIIAEYTDTVIGGTIITGFEWTGDASVHVSVESGPMQLGRFPSGMDGGVQKLAEILLKADVPVSATDNIKGAIWSKVLYNCALNPLGAIMGVPYGKLENPHAWSIIEGMMDEAFRVTAAEKVQLSWDTAKEYIKYLKEHQLPNTRAHHSSMLQDLAAGKRTEIEFLNGAIAQRAKEYAMDTPYNAFITEQIYFMEELRANDNQ</sequence>
<comment type="catalytic activity">
    <reaction evidence="7">
        <text>(R)-pantoate + NAD(+) = 2-dehydropantoate + NADH + H(+)</text>
        <dbReference type="Rhea" id="RHEA:61292"/>
        <dbReference type="ChEBI" id="CHEBI:11561"/>
        <dbReference type="ChEBI" id="CHEBI:15378"/>
        <dbReference type="ChEBI" id="CHEBI:15980"/>
        <dbReference type="ChEBI" id="CHEBI:57540"/>
        <dbReference type="ChEBI" id="CHEBI:57945"/>
    </reaction>
    <physiologicalReaction direction="right-to-left" evidence="7">
        <dbReference type="Rhea" id="RHEA:61294"/>
    </physiologicalReaction>
</comment>
<dbReference type="InterPro" id="IPR003710">
    <property type="entry name" value="ApbA"/>
</dbReference>
<dbReference type="InterPro" id="IPR013328">
    <property type="entry name" value="6PGD_dom2"/>
</dbReference>
<dbReference type="GO" id="GO:0015940">
    <property type="term" value="P:pantothenate biosynthetic process"/>
    <property type="evidence" value="ECO:0007669"/>
    <property type="project" value="InterPro"/>
</dbReference>
<evidence type="ECO:0000256" key="7">
    <source>
        <dbReference type="ARBA" id="ARBA00048196"/>
    </source>
</evidence>
<evidence type="ECO:0000259" key="10">
    <source>
        <dbReference type="Pfam" id="PF08546"/>
    </source>
</evidence>
<dbReference type="GO" id="GO:0008677">
    <property type="term" value="F:2-dehydropantoate 2-reductase activity"/>
    <property type="evidence" value="ECO:0007669"/>
    <property type="project" value="UniProtKB-EC"/>
</dbReference>
<keyword evidence="12" id="KW-1185">Reference proteome</keyword>